<organism evidence="3 4">
    <name type="scientific">Eleusine coracana subsp. coracana</name>
    <dbReference type="NCBI Taxonomy" id="191504"/>
    <lineage>
        <taxon>Eukaryota</taxon>
        <taxon>Viridiplantae</taxon>
        <taxon>Streptophyta</taxon>
        <taxon>Embryophyta</taxon>
        <taxon>Tracheophyta</taxon>
        <taxon>Spermatophyta</taxon>
        <taxon>Magnoliopsida</taxon>
        <taxon>Liliopsida</taxon>
        <taxon>Poales</taxon>
        <taxon>Poaceae</taxon>
        <taxon>PACMAD clade</taxon>
        <taxon>Chloridoideae</taxon>
        <taxon>Cynodonteae</taxon>
        <taxon>Eleusininae</taxon>
        <taxon>Eleusine</taxon>
    </lineage>
</organism>
<reference evidence="3" key="2">
    <citation type="submission" date="2021-12" db="EMBL/GenBank/DDBJ databases">
        <title>Resequencing data analysis of finger millet.</title>
        <authorList>
            <person name="Hatakeyama M."/>
            <person name="Aluri S."/>
            <person name="Balachadran M.T."/>
            <person name="Sivarajan S.R."/>
            <person name="Poveda L."/>
            <person name="Shimizu-Inatsugi R."/>
            <person name="Schlapbach R."/>
            <person name="Sreeman S.M."/>
            <person name="Shimizu K.K."/>
        </authorList>
    </citation>
    <scope>NUCLEOTIDE SEQUENCE</scope>
</reference>
<accession>A0AAV5BGA3</accession>
<comment type="caution">
    <text evidence="3">The sequence shown here is derived from an EMBL/GenBank/DDBJ whole genome shotgun (WGS) entry which is preliminary data.</text>
</comment>
<dbReference type="Gene3D" id="3.80.10.10">
    <property type="entry name" value="Ribonuclease Inhibitor"/>
    <property type="match status" value="1"/>
</dbReference>
<proteinExistence type="predicted"/>
<dbReference type="Proteomes" id="UP001054889">
    <property type="component" value="Unassembled WGS sequence"/>
</dbReference>
<dbReference type="InterPro" id="IPR001810">
    <property type="entry name" value="F-box_dom"/>
</dbReference>
<name>A0AAV5BGA3_ELECO</name>
<dbReference type="InterPro" id="IPR055357">
    <property type="entry name" value="LRR_At1g61320_AtMIF1"/>
</dbReference>
<feature type="domain" description="F-box" evidence="1">
    <location>
        <begin position="1"/>
        <end position="26"/>
    </location>
</feature>
<keyword evidence="4" id="KW-1185">Reference proteome</keyword>
<dbReference type="Pfam" id="PF23622">
    <property type="entry name" value="LRR_At1g61320_AtMIF1"/>
    <property type="match status" value="1"/>
</dbReference>
<evidence type="ECO:0000313" key="4">
    <source>
        <dbReference type="Proteomes" id="UP001054889"/>
    </source>
</evidence>
<dbReference type="Pfam" id="PF00646">
    <property type="entry name" value="F-box"/>
    <property type="match status" value="1"/>
</dbReference>
<feature type="domain" description="At1g61320/AtMIF1 LRR" evidence="2">
    <location>
        <begin position="69"/>
        <end position="216"/>
    </location>
</feature>
<dbReference type="InterPro" id="IPR036047">
    <property type="entry name" value="F-box-like_dom_sf"/>
</dbReference>
<evidence type="ECO:0000259" key="2">
    <source>
        <dbReference type="Pfam" id="PF23622"/>
    </source>
</evidence>
<dbReference type="InterPro" id="IPR032675">
    <property type="entry name" value="LRR_dom_sf"/>
</dbReference>
<dbReference type="EMBL" id="BQKI01000001">
    <property type="protein sequence ID" value="GJM84986.1"/>
    <property type="molecule type" value="Genomic_DNA"/>
</dbReference>
<evidence type="ECO:0008006" key="5">
    <source>
        <dbReference type="Google" id="ProtNLM"/>
    </source>
</evidence>
<reference evidence="3" key="1">
    <citation type="journal article" date="2018" name="DNA Res.">
        <title>Multiple hybrid de novo genome assembly of finger millet, an orphan allotetraploid crop.</title>
        <authorList>
            <person name="Hatakeyama M."/>
            <person name="Aluri S."/>
            <person name="Balachadran M.T."/>
            <person name="Sivarajan S.R."/>
            <person name="Patrignani A."/>
            <person name="Gruter S."/>
            <person name="Poveda L."/>
            <person name="Shimizu-Inatsugi R."/>
            <person name="Baeten J."/>
            <person name="Francoijs K.J."/>
            <person name="Nataraja K.N."/>
            <person name="Reddy Y.A.N."/>
            <person name="Phadnis S."/>
            <person name="Ravikumar R.L."/>
            <person name="Schlapbach R."/>
            <person name="Sreeman S.M."/>
            <person name="Shimizu K.K."/>
        </authorList>
    </citation>
    <scope>NUCLEOTIDE SEQUENCE</scope>
</reference>
<dbReference type="SUPFAM" id="SSF81383">
    <property type="entry name" value="F-box domain"/>
    <property type="match status" value="1"/>
</dbReference>
<dbReference type="InterPro" id="IPR053772">
    <property type="entry name" value="At1g61320/At1g61330-like"/>
</dbReference>
<evidence type="ECO:0000259" key="1">
    <source>
        <dbReference type="Pfam" id="PF00646"/>
    </source>
</evidence>
<dbReference type="PANTHER" id="PTHR34145">
    <property type="entry name" value="OS02G0105600 PROTEIN"/>
    <property type="match status" value="1"/>
</dbReference>
<sequence length="224" mass="26120">MIFSKLAFKEVVRTSSVSRNWRYLWQVSPKLSFDGITMCGKNMHRKTQYVQKFIKNVYAVLTQCRGRVVEELSIKFDFDTMLIGHLNNWVTFAISSRTKFLAFDLVPKDAAGRSDRYMFPFELFDMGSISRLLKIQLSYVSLLPPTQFRGFPNLQRLDLNMVHVNGKDLREMLSNCSKLEWLRLVRCHICDELKVKTPLTCLVYLNVTYCRITNSIGSCETCHF</sequence>
<dbReference type="AlphaFoldDB" id="A0AAV5BGA3"/>
<protein>
    <recommendedName>
        <fullName evidence="5">F-box domain, Leucine-rich repeat domain, L domain-like protein</fullName>
    </recommendedName>
</protein>
<gene>
    <name evidence="3" type="primary">ga00708</name>
    <name evidence="3" type="ORF">PR202_ga00708</name>
</gene>
<evidence type="ECO:0000313" key="3">
    <source>
        <dbReference type="EMBL" id="GJM84986.1"/>
    </source>
</evidence>
<dbReference type="PANTHER" id="PTHR34145:SF57">
    <property type="entry name" value="F-BOX DOMAIN-CONTAINING PROTEIN"/>
    <property type="match status" value="1"/>
</dbReference>
<dbReference type="SUPFAM" id="SSF52058">
    <property type="entry name" value="L domain-like"/>
    <property type="match status" value="1"/>
</dbReference>